<evidence type="ECO:0000256" key="6">
    <source>
        <dbReference type="SAM" id="Phobius"/>
    </source>
</evidence>
<organism evidence="7 8">
    <name type="scientific">Romboutsia maritimum</name>
    <dbReference type="NCBI Taxonomy" id="2020948"/>
    <lineage>
        <taxon>Bacteria</taxon>
        <taxon>Bacillati</taxon>
        <taxon>Bacillota</taxon>
        <taxon>Clostridia</taxon>
        <taxon>Peptostreptococcales</taxon>
        <taxon>Peptostreptococcaceae</taxon>
        <taxon>Romboutsia</taxon>
    </lineage>
</organism>
<dbReference type="PANTHER" id="PTHR43652">
    <property type="entry name" value="BASIC AMINO ACID ANTIPORTER YFCC-RELATED"/>
    <property type="match status" value="1"/>
</dbReference>
<feature type="transmembrane region" description="Helical" evidence="6">
    <location>
        <begin position="21"/>
        <end position="39"/>
    </location>
</feature>
<gene>
    <name evidence="7" type="ORF">CHF27_013420</name>
</gene>
<dbReference type="EMBL" id="NOJZ02000058">
    <property type="protein sequence ID" value="RDY22440.1"/>
    <property type="molecule type" value="Genomic_DNA"/>
</dbReference>
<dbReference type="GO" id="GO:0005886">
    <property type="term" value="C:plasma membrane"/>
    <property type="evidence" value="ECO:0007669"/>
    <property type="project" value="UniProtKB-SubCell"/>
</dbReference>
<comment type="subcellular location">
    <subcellularLocation>
        <location evidence="1">Cell membrane</location>
        <topology evidence="1">Multi-pass membrane protein</topology>
    </subcellularLocation>
</comment>
<feature type="transmembrane region" description="Helical" evidence="6">
    <location>
        <begin position="167"/>
        <end position="190"/>
    </location>
</feature>
<dbReference type="Proteomes" id="UP000243494">
    <property type="component" value="Unassembled WGS sequence"/>
</dbReference>
<keyword evidence="2" id="KW-1003">Cell membrane</keyword>
<feature type="transmembrane region" description="Helical" evidence="6">
    <location>
        <begin position="362"/>
        <end position="382"/>
    </location>
</feature>
<protein>
    <submittedName>
        <fullName evidence="7">YfcC family protein</fullName>
    </submittedName>
</protein>
<comment type="caution">
    <text evidence="7">The sequence shown here is derived from an EMBL/GenBank/DDBJ whole genome shotgun (WGS) entry which is preliminary data.</text>
</comment>
<feature type="transmembrane region" description="Helical" evidence="6">
    <location>
        <begin position="496"/>
        <end position="515"/>
    </location>
</feature>
<dbReference type="InterPro" id="IPR051679">
    <property type="entry name" value="DASS-Related_Transporters"/>
</dbReference>
<name>A0A371IPM8_9FIRM</name>
<keyword evidence="8" id="KW-1185">Reference proteome</keyword>
<evidence type="ECO:0000313" key="8">
    <source>
        <dbReference type="Proteomes" id="UP000243494"/>
    </source>
</evidence>
<proteinExistence type="predicted"/>
<accession>A0A371IPM8</accession>
<reference evidence="7 8" key="1">
    <citation type="journal article" date="2017" name="Genome Announc.">
        <title>Draft Genome Sequence of Romboutsia maritimum sp. nov. Strain CCRI-22766(T), Isolated from Coastal Estuarine Mud.</title>
        <authorList>
            <person name="Maheux A.F."/>
            <person name="Boudreau D.K."/>
            <person name="Berube E."/>
            <person name="Boissinot M."/>
            <person name="Raymond F."/>
            <person name="Brodeur S."/>
            <person name="Corbeil J."/>
            <person name="Brightwell G."/>
            <person name="Broda D."/>
            <person name="Omar R.F."/>
            <person name="Bergeron M.G."/>
        </authorList>
    </citation>
    <scope>NUCLEOTIDE SEQUENCE [LARGE SCALE GENOMIC DNA]</scope>
    <source>
        <strain evidence="7 8">CCRI-22766</strain>
    </source>
</reference>
<feature type="transmembrane region" description="Helical" evidence="6">
    <location>
        <begin position="141"/>
        <end position="161"/>
    </location>
</feature>
<keyword evidence="5 6" id="KW-0472">Membrane</keyword>
<feature type="transmembrane region" description="Helical" evidence="6">
    <location>
        <begin position="102"/>
        <end position="120"/>
    </location>
</feature>
<dbReference type="RefSeq" id="WP_095405342.1">
    <property type="nucleotide sequence ID" value="NZ_NOJZ02000058.1"/>
</dbReference>
<dbReference type="PANTHER" id="PTHR43652:SF6">
    <property type="entry name" value="ARGININE REPRESSOR"/>
    <property type="match status" value="1"/>
</dbReference>
<dbReference type="InterPro" id="IPR018385">
    <property type="entry name" value="C4_dicarb_anaerob_car-like"/>
</dbReference>
<feature type="transmembrane region" description="Helical" evidence="6">
    <location>
        <begin position="331"/>
        <end position="350"/>
    </location>
</feature>
<evidence type="ECO:0000256" key="4">
    <source>
        <dbReference type="ARBA" id="ARBA00022989"/>
    </source>
</evidence>
<keyword evidence="4 6" id="KW-1133">Transmembrane helix</keyword>
<feature type="transmembrane region" description="Helical" evidence="6">
    <location>
        <begin position="289"/>
        <end position="311"/>
    </location>
</feature>
<evidence type="ECO:0000256" key="3">
    <source>
        <dbReference type="ARBA" id="ARBA00022692"/>
    </source>
</evidence>
<dbReference type="AlphaFoldDB" id="A0A371IPM8"/>
<feature type="transmembrane region" description="Helical" evidence="6">
    <location>
        <begin position="402"/>
        <end position="426"/>
    </location>
</feature>
<sequence>MSSEAQVKSKKKFKFPSAYTVLLAIMIAIALATQFVPGVKKAKLADLVMAPVNGMVGVKDTTRDTLITESMNKGGINAALKTINEADGQTINVWNEGQLKGAIDVALFVLIIGGFLGIVTKTGALDAGVGALVKKLKGKEIMLIPVLMFLFSLGGSSYGMAEESLAFYALLTATMMAAGFDPIVGASIVLLGAGAGVLGSTVNPFAVGAAVSAAGAVGVEINQGTTIALGALLWIATLAISIIYVMKYAKKVKADKNSSLLSKHELEAANEAFGKNSEEVIELTGKRKLVLGLFLFSFVIMIVGVVPWTNFGITIFEKSTDWLNGASLGTWYFSELTVWFFIMAVVIALLYRMPEQEIVDSFIAGCADMVGVALVIGISRGVSFMMTNTGLDLFILDKASGMLNGVAGLLFANLAYVIYIALSFLVPSTTGLASVSMPIFAPLAKQLGISPEIVVSAFCGGCGIVNLVTPTSGVVMGGLAIAKIDYATWVKFVSKLLVLVFIATVIILSVGPMILGL</sequence>
<evidence type="ECO:0000256" key="2">
    <source>
        <dbReference type="ARBA" id="ARBA00022475"/>
    </source>
</evidence>
<evidence type="ECO:0000313" key="7">
    <source>
        <dbReference type="EMBL" id="RDY22440.1"/>
    </source>
</evidence>
<dbReference type="Pfam" id="PF03606">
    <property type="entry name" value="DcuC"/>
    <property type="match status" value="1"/>
</dbReference>
<dbReference type="OrthoDB" id="255482at2"/>
<keyword evidence="3 6" id="KW-0812">Transmembrane</keyword>
<evidence type="ECO:0000256" key="5">
    <source>
        <dbReference type="ARBA" id="ARBA00023136"/>
    </source>
</evidence>
<feature type="transmembrane region" description="Helical" evidence="6">
    <location>
        <begin position="227"/>
        <end position="246"/>
    </location>
</feature>
<evidence type="ECO:0000256" key="1">
    <source>
        <dbReference type="ARBA" id="ARBA00004651"/>
    </source>
</evidence>
<feature type="transmembrane region" description="Helical" evidence="6">
    <location>
        <begin position="202"/>
        <end position="221"/>
    </location>
</feature>